<reference evidence="1" key="1">
    <citation type="journal article" date="2023" name="G3 (Bethesda)">
        <title>A reference genome for the long-term kleptoplast-retaining sea slug Elysia crispata morphotype clarki.</title>
        <authorList>
            <person name="Eastman K.E."/>
            <person name="Pendleton A.L."/>
            <person name="Shaikh M.A."/>
            <person name="Suttiyut T."/>
            <person name="Ogas R."/>
            <person name="Tomko P."/>
            <person name="Gavelis G."/>
            <person name="Widhalm J.R."/>
            <person name="Wisecaver J.H."/>
        </authorList>
    </citation>
    <scope>NUCLEOTIDE SEQUENCE</scope>
    <source>
        <strain evidence="1">ECLA1</strain>
    </source>
</reference>
<dbReference type="EMBL" id="JAWDGP010004040">
    <property type="protein sequence ID" value="KAK3768547.1"/>
    <property type="molecule type" value="Genomic_DNA"/>
</dbReference>
<protein>
    <submittedName>
        <fullName evidence="1">Uncharacterized protein</fullName>
    </submittedName>
</protein>
<dbReference type="AlphaFoldDB" id="A0AAE0ZFU0"/>
<accession>A0AAE0ZFU0</accession>
<comment type="caution">
    <text evidence="1">The sequence shown here is derived from an EMBL/GenBank/DDBJ whole genome shotgun (WGS) entry which is preliminary data.</text>
</comment>
<sequence>MREYFRAFKDKNTTHRDYRPFFKPVLCYLEGAWTLSTKNLDVPFQSDRHFIDAESWFDLMDKVFFTS</sequence>
<evidence type="ECO:0000313" key="1">
    <source>
        <dbReference type="EMBL" id="KAK3768547.1"/>
    </source>
</evidence>
<evidence type="ECO:0000313" key="2">
    <source>
        <dbReference type="Proteomes" id="UP001283361"/>
    </source>
</evidence>
<organism evidence="1 2">
    <name type="scientific">Elysia crispata</name>
    <name type="common">lettuce slug</name>
    <dbReference type="NCBI Taxonomy" id="231223"/>
    <lineage>
        <taxon>Eukaryota</taxon>
        <taxon>Metazoa</taxon>
        <taxon>Spiralia</taxon>
        <taxon>Lophotrochozoa</taxon>
        <taxon>Mollusca</taxon>
        <taxon>Gastropoda</taxon>
        <taxon>Heterobranchia</taxon>
        <taxon>Euthyneura</taxon>
        <taxon>Panpulmonata</taxon>
        <taxon>Sacoglossa</taxon>
        <taxon>Placobranchoidea</taxon>
        <taxon>Plakobranchidae</taxon>
        <taxon>Elysia</taxon>
    </lineage>
</organism>
<name>A0AAE0ZFU0_9GAST</name>
<keyword evidence="2" id="KW-1185">Reference proteome</keyword>
<gene>
    <name evidence="1" type="ORF">RRG08_066071</name>
</gene>
<dbReference type="Proteomes" id="UP001283361">
    <property type="component" value="Unassembled WGS sequence"/>
</dbReference>
<proteinExistence type="predicted"/>